<dbReference type="InterPro" id="IPR004245">
    <property type="entry name" value="DUF229"/>
</dbReference>
<sequence>MKVYLCYLLLIKTVSNAKKYLIDTPGCRIPDFNLTIPDLNKRIACGERKVFVEKINDYDVIFTITENLQNCCYKFIKTEFYNDFFPSHGVEYTKCEPISSGGKVKLKSDFIFVKCNNYEDIYGFTKKIRNIKHKHQKRYHWNVLVLGLDRTSRMRAYNSLEGTINYLQQDNWLDFRGYNKVGLNTYPNLVQVLTGKNESFFEKSCHMGMSECNHLMVWSEFKKAGYVTAYGEDSIYLPDTFYRKKGYRKSPTDHFMRPLFKACEKEVIGTVCSEKLSSGEQILNYITDFVQTYRDENLFGFFWISSFSHNENHLIRNFDSALETFFRNLANIENTFIIFFSDHGMRYGEQKKHVESFYEDRLPMLFIRVPHNLEITFPQLYSNLRINQERLISPKDLHLTLVNLINRKNSYTQHPKLEGCPKCQSLFQRIPIRRTCSDAGIPDYFCACRVLTPTSMKEYGAMYSVIQLIVKIHNTSRNVRTTRCTYCEALSIKEVLRSHYYKIKNVTYYLFAFTMTPGDIGFEGLVSKNQDYKYKIMYPINPITTWRVSGACALHPSDRAYCVCKKKHSCNTHRRRLVVKHGPALKFHQKSNPMSNRKVSNIWQRKRTIIKRMVGESPFGSVVSRQMF</sequence>
<dbReference type="Proteomes" id="UP001153292">
    <property type="component" value="Chromosome 6"/>
</dbReference>
<keyword evidence="1" id="KW-0732">Signal</keyword>
<evidence type="ECO:0000313" key="2">
    <source>
        <dbReference type="EMBL" id="CAH0406592.1"/>
    </source>
</evidence>
<organism evidence="2 3">
    <name type="scientific">Chilo suppressalis</name>
    <name type="common">Asiatic rice borer moth</name>
    <dbReference type="NCBI Taxonomy" id="168631"/>
    <lineage>
        <taxon>Eukaryota</taxon>
        <taxon>Metazoa</taxon>
        <taxon>Ecdysozoa</taxon>
        <taxon>Arthropoda</taxon>
        <taxon>Hexapoda</taxon>
        <taxon>Insecta</taxon>
        <taxon>Pterygota</taxon>
        <taxon>Neoptera</taxon>
        <taxon>Endopterygota</taxon>
        <taxon>Lepidoptera</taxon>
        <taxon>Glossata</taxon>
        <taxon>Ditrysia</taxon>
        <taxon>Pyraloidea</taxon>
        <taxon>Crambidae</taxon>
        <taxon>Crambinae</taxon>
        <taxon>Chilo</taxon>
    </lineage>
</organism>
<proteinExistence type="predicted"/>
<dbReference type="PANTHER" id="PTHR10974:SF1">
    <property type="entry name" value="FI08016P-RELATED"/>
    <property type="match status" value="1"/>
</dbReference>
<dbReference type="SUPFAM" id="SSF53649">
    <property type="entry name" value="Alkaline phosphatase-like"/>
    <property type="match status" value="1"/>
</dbReference>
<protein>
    <recommendedName>
        <fullName evidence="4">Sulfatase N-terminal domain-containing protein</fullName>
    </recommendedName>
</protein>
<keyword evidence="3" id="KW-1185">Reference proteome</keyword>
<evidence type="ECO:0000256" key="1">
    <source>
        <dbReference type="SAM" id="SignalP"/>
    </source>
</evidence>
<dbReference type="EMBL" id="OU963899">
    <property type="protein sequence ID" value="CAH0406592.1"/>
    <property type="molecule type" value="Genomic_DNA"/>
</dbReference>
<accession>A0ABN8BDT9</accession>
<dbReference type="InterPro" id="IPR017850">
    <property type="entry name" value="Alkaline_phosphatase_core_sf"/>
</dbReference>
<name>A0ABN8BDT9_CHISP</name>
<dbReference type="Gene3D" id="3.40.720.10">
    <property type="entry name" value="Alkaline Phosphatase, subunit A"/>
    <property type="match status" value="1"/>
</dbReference>
<feature type="signal peptide" evidence="1">
    <location>
        <begin position="1"/>
        <end position="17"/>
    </location>
</feature>
<evidence type="ECO:0008006" key="4">
    <source>
        <dbReference type="Google" id="ProtNLM"/>
    </source>
</evidence>
<gene>
    <name evidence="2" type="ORF">CHILSU_LOCUS9972</name>
</gene>
<feature type="chain" id="PRO_5046451633" description="Sulfatase N-terminal domain-containing protein" evidence="1">
    <location>
        <begin position="18"/>
        <end position="628"/>
    </location>
</feature>
<dbReference type="Pfam" id="PF02995">
    <property type="entry name" value="DUF229"/>
    <property type="match status" value="1"/>
</dbReference>
<dbReference type="CDD" id="cd16021">
    <property type="entry name" value="ALP_like"/>
    <property type="match status" value="1"/>
</dbReference>
<evidence type="ECO:0000313" key="3">
    <source>
        <dbReference type="Proteomes" id="UP001153292"/>
    </source>
</evidence>
<reference evidence="2" key="1">
    <citation type="submission" date="2021-12" db="EMBL/GenBank/DDBJ databases">
        <authorList>
            <person name="King R."/>
        </authorList>
    </citation>
    <scope>NUCLEOTIDE SEQUENCE</scope>
</reference>
<dbReference type="PANTHER" id="PTHR10974">
    <property type="entry name" value="FI08016P-RELATED"/>
    <property type="match status" value="1"/>
</dbReference>